<proteinExistence type="predicted"/>
<evidence type="ECO:0000313" key="2">
    <source>
        <dbReference type="EMBL" id="ETJ16827.1"/>
    </source>
</evidence>
<keyword evidence="1" id="KW-0472">Membrane</keyword>
<reference evidence="2" key="1">
    <citation type="submission" date="2013-12" db="EMBL/GenBank/DDBJ databases">
        <title>A Varibaculum cambriense genome reconstructed from a premature infant gut community with otherwise low bacterial novelty that shifts toward anaerobic metabolism during the third week of life.</title>
        <authorList>
            <person name="Brown C.T."/>
            <person name="Sharon I."/>
            <person name="Thomas B.C."/>
            <person name="Castelle C.J."/>
            <person name="Morowitz M.J."/>
            <person name="Banfield J.F."/>
        </authorList>
    </citation>
    <scope>NUCLEOTIDE SEQUENCE</scope>
</reference>
<feature type="non-terminal residue" evidence="2">
    <location>
        <position position="107"/>
    </location>
</feature>
<comment type="caution">
    <text evidence="2">The sequence shown here is derived from an EMBL/GenBank/DDBJ whole genome shotgun (WGS) entry which is preliminary data.</text>
</comment>
<protein>
    <submittedName>
        <fullName evidence="2">Uncharacterized protein</fullName>
    </submittedName>
</protein>
<feature type="transmembrane region" description="Helical" evidence="1">
    <location>
        <begin position="7"/>
        <end position="26"/>
    </location>
</feature>
<evidence type="ECO:0000256" key="1">
    <source>
        <dbReference type="SAM" id="Phobius"/>
    </source>
</evidence>
<gene>
    <name evidence="2" type="ORF">Q604_UNBc4C00030G0014</name>
</gene>
<name>W1WF70_9ZZZZ</name>
<accession>W1WF70</accession>
<organism evidence="2">
    <name type="scientific">human gut metagenome</name>
    <dbReference type="NCBI Taxonomy" id="408170"/>
    <lineage>
        <taxon>unclassified sequences</taxon>
        <taxon>metagenomes</taxon>
        <taxon>organismal metagenomes</taxon>
    </lineage>
</organism>
<keyword evidence="1" id="KW-1133">Transmembrane helix</keyword>
<keyword evidence="1" id="KW-0812">Transmembrane</keyword>
<dbReference type="EMBL" id="AZMM01018811">
    <property type="protein sequence ID" value="ETJ16827.1"/>
    <property type="molecule type" value="Genomic_DNA"/>
</dbReference>
<sequence length="107" mass="12009">MFKNKSLIIAALVVIVMGAISILYFGRPVGTEESYNIIAINNTGEDIKSVGYETEKQSGGVINADNSMIQNKQEIYLEIEESKFKILITDKDDKKFLSQEMTIDLNK</sequence>
<dbReference type="AlphaFoldDB" id="W1WF70"/>